<reference evidence="1 2" key="1">
    <citation type="submission" date="2019-02" db="EMBL/GenBank/DDBJ databases">
        <title>Sequencing the genomes of 1000 actinobacteria strains.</title>
        <authorList>
            <person name="Klenk H.-P."/>
        </authorList>
    </citation>
    <scope>NUCLEOTIDE SEQUENCE [LARGE SCALE GENOMIC DNA]</scope>
    <source>
        <strain evidence="1 2">DSM 45162</strain>
    </source>
</reference>
<keyword evidence="2" id="KW-1185">Reference proteome</keyword>
<dbReference type="EMBL" id="SHKY01000001">
    <property type="protein sequence ID" value="RZU53403.1"/>
    <property type="molecule type" value="Genomic_DNA"/>
</dbReference>
<dbReference type="InterPro" id="IPR019587">
    <property type="entry name" value="Polyketide_cyclase/dehydratase"/>
</dbReference>
<dbReference type="AlphaFoldDB" id="A0A4Q7ZS17"/>
<gene>
    <name evidence="1" type="ORF">EV385_5327</name>
</gene>
<dbReference type="Gene3D" id="3.30.530.20">
    <property type="match status" value="1"/>
</dbReference>
<sequence length="165" mass="17998">MGVRSVHPAAPRSDTEGVTVDVISEIVIHAEPDRVAAYAADPDNAPRWYANIESVRWQTPAPAAVGSRVEFVAHFLGRRLAYTYEFVEFVPGERLVMRTAQGPFPMETTYTWRAHDAGTLMTLRNRGTPSGFARVASPALAAAMRRANAKDLAALRHIIEAASAP</sequence>
<organism evidence="1 2">
    <name type="scientific">Krasilnikovia cinnamomea</name>
    <dbReference type="NCBI Taxonomy" id="349313"/>
    <lineage>
        <taxon>Bacteria</taxon>
        <taxon>Bacillati</taxon>
        <taxon>Actinomycetota</taxon>
        <taxon>Actinomycetes</taxon>
        <taxon>Micromonosporales</taxon>
        <taxon>Micromonosporaceae</taxon>
        <taxon>Krasilnikovia</taxon>
    </lineage>
</organism>
<protein>
    <submittedName>
        <fullName evidence="1">Polyketide cyclase/dehydrase/lipid transport protein</fullName>
    </submittedName>
</protein>
<name>A0A4Q7ZS17_9ACTN</name>
<accession>A0A4Q7ZS17</accession>
<dbReference type="CDD" id="cd08865">
    <property type="entry name" value="SRPBCC_10"/>
    <property type="match status" value="1"/>
</dbReference>
<dbReference type="SUPFAM" id="SSF55961">
    <property type="entry name" value="Bet v1-like"/>
    <property type="match status" value="1"/>
</dbReference>
<dbReference type="InterPro" id="IPR023393">
    <property type="entry name" value="START-like_dom_sf"/>
</dbReference>
<dbReference type="Pfam" id="PF10604">
    <property type="entry name" value="Polyketide_cyc2"/>
    <property type="match status" value="1"/>
</dbReference>
<evidence type="ECO:0000313" key="2">
    <source>
        <dbReference type="Proteomes" id="UP000292564"/>
    </source>
</evidence>
<evidence type="ECO:0000313" key="1">
    <source>
        <dbReference type="EMBL" id="RZU53403.1"/>
    </source>
</evidence>
<proteinExistence type="predicted"/>
<dbReference type="Proteomes" id="UP000292564">
    <property type="component" value="Unassembled WGS sequence"/>
</dbReference>
<comment type="caution">
    <text evidence="1">The sequence shown here is derived from an EMBL/GenBank/DDBJ whole genome shotgun (WGS) entry which is preliminary data.</text>
</comment>